<dbReference type="EMBL" id="CP036425">
    <property type="protein sequence ID" value="QDU33265.1"/>
    <property type="molecule type" value="Genomic_DNA"/>
</dbReference>
<keyword evidence="2" id="KW-1185">Reference proteome</keyword>
<gene>
    <name evidence="1" type="ORF">KS4_13100</name>
</gene>
<organism evidence="1 2">
    <name type="scientific">Poriferisphaera corsica</name>
    <dbReference type="NCBI Taxonomy" id="2528020"/>
    <lineage>
        <taxon>Bacteria</taxon>
        <taxon>Pseudomonadati</taxon>
        <taxon>Planctomycetota</taxon>
        <taxon>Phycisphaerae</taxon>
        <taxon>Phycisphaerales</taxon>
        <taxon>Phycisphaeraceae</taxon>
        <taxon>Poriferisphaera</taxon>
    </lineage>
</organism>
<accession>A0A517YSQ0</accession>
<name>A0A517YSQ0_9BACT</name>
<dbReference type="OrthoDB" id="177802at2"/>
<reference evidence="1 2" key="1">
    <citation type="submission" date="2019-02" db="EMBL/GenBank/DDBJ databases">
        <title>Deep-cultivation of Planctomycetes and their phenomic and genomic characterization uncovers novel biology.</title>
        <authorList>
            <person name="Wiegand S."/>
            <person name="Jogler M."/>
            <person name="Boedeker C."/>
            <person name="Pinto D."/>
            <person name="Vollmers J."/>
            <person name="Rivas-Marin E."/>
            <person name="Kohn T."/>
            <person name="Peeters S.H."/>
            <person name="Heuer A."/>
            <person name="Rast P."/>
            <person name="Oberbeckmann S."/>
            <person name="Bunk B."/>
            <person name="Jeske O."/>
            <person name="Meyerdierks A."/>
            <person name="Storesund J.E."/>
            <person name="Kallscheuer N."/>
            <person name="Luecker S."/>
            <person name="Lage O.M."/>
            <person name="Pohl T."/>
            <person name="Merkel B.J."/>
            <person name="Hornburger P."/>
            <person name="Mueller R.-W."/>
            <person name="Bruemmer F."/>
            <person name="Labrenz M."/>
            <person name="Spormann A.M."/>
            <person name="Op den Camp H."/>
            <person name="Overmann J."/>
            <person name="Amann R."/>
            <person name="Jetten M.S.M."/>
            <person name="Mascher T."/>
            <person name="Medema M.H."/>
            <person name="Devos D.P."/>
            <person name="Kaster A.-K."/>
            <person name="Ovreas L."/>
            <person name="Rohde M."/>
            <person name="Galperin M.Y."/>
            <person name="Jogler C."/>
        </authorList>
    </citation>
    <scope>NUCLEOTIDE SEQUENCE [LARGE SCALE GENOMIC DNA]</scope>
    <source>
        <strain evidence="1 2">KS4</strain>
    </source>
</reference>
<proteinExistence type="predicted"/>
<dbReference type="SUPFAM" id="SSF75005">
    <property type="entry name" value="Arabinanase/levansucrase/invertase"/>
    <property type="match status" value="1"/>
</dbReference>
<dbReference type="RefSeq" id="WP_145076114.1">
    <property type="nucleotide sequence ID" value="NZ_CP036425.1"/>
</dbReference>
<evidence type="ECO:0008006" key="3">
    <source>
        <dbReference type="Google" id="ProtNLM"/>
    </source>
</evidence>
<protein>
    <recommendedName>
        <fullName evidence="3">Glycosyl hydrolase family 32 N-terminal domain-containing protein</fullName>
    </recommendedName>
</protein>
<dbReference type="KEGG" id="pcor:KS4_13100"/>
<sequence length="474" mass="54150">MGYINFFDDWALIARENLEREMGQPRYVPEGTLEDPLCEGTWDFPLVAYHDGKYIGLYGAAPSHPEHGTIRTPSGTDSKVSPRAPIVCYAESEDGIHWKKPDLRDAVSFEGSVRTPNQVFGLNNGVEGGPATYDPHDPDPNRRFKLLINYEPSDWKETNGALHQGCRGLVTSPDGKNWTIAHVFYDQKATDTPTSVFYNQEFQHYTFNVRQYAGDRRVFFFHTKDFTEFTRPELVMHPDPQDPPLVGFYGMPVFPYEDMYIGLLWRIFCDPASNNLPNGGIDAELCYSYDGLRFNRTYRRAFIPRNELGEHGGGCVYTGSMLVTPENRIHFYSGGSKAEHFQNQELTDAALMLHDMRLDGFMYLKTHAGDGRMRTRAFYITGDDLRINIRCPWGEVRAQLLDEDSNPLDGFTFDDCVPFQGDDLFWSPNWNGKHFGQACNGKRRQLELKITTGEVYAIRGDFVRLKSLWDTDPS</sequence>
<dbReference type="Gene3D" id="2.115.10.20">
    <property type="entry name" value="Glycosyl hydrolase domain, family 43"/>
    <property type="match status" value="1"/>
</dbReference>
<dbReference type="AlphaFoldDB" id="A0A517YSQ0"/>
<dbReference type="InterPro" id="IPR023296">
    <property type="entry name" value="Glyco_hydro_beta-prop_sf"/>
</dbReference>
<evidence type="ECO:0000313" key="1">
    <source>
        <dbReference type="EMBL" id="QDU33265.1"/>
    </source>
</evidence>
<evidence type="ECO:0000313" key="2">
    <source>
        <dbReference type="Proteomes" id="UP000317369"/>
    </source>
</evidence>
<dbReference type="Proteomes" id="UP000317369">
    <property type="component" value="Chromosome"/>
</dbReference>